<feature type="transmembrane region" description="Helical" evidence="1">
    <location>
        <begin position="390"/>
        <end position="411"/>
    </location>
</feature>
<dbReference type="EMBL" id="JABSNP010000016">
    <property type="protein sequence ID" value="NRT20400.1"/>
    <property type="molecule type" value="Genomic_DNA"/>
</dbReference>
<feature type="transmembrane region" description="Helical" evidence="1">
    <location>
        <begin position="47"/>
        <end position="66"/>
    </location>
</feature>
<feature type="transmembrane region" description="Helical" evidence="1">
    <location>
        <begin position="277"/>
        <end position="303"/>
    </location>
</feature>
<protein>
    <recommendedName>
        <fullName evidence="4">DUF4173 domain-containing protein</fullName>
    </recommendedName>
</protein>
<comment type="caution">
    <text evidence="2">The sequence shown here is derived from an EMBL/GenBank/DDBJ whole genome shotgun (WGS) entry which is preliminary data.</text>
</comment>
<evidence type="ECO:0000313" key="2">
    <source>
        <dbReference type="EMBL" id="NRT20400.1"/>
    </source>
</evidence>
<feature type="transmembrane region" description="Helical" evidence="1">
    <location>
        <begin position="78"/>
        <end position="102"/>
    </location>
</feature>
<dbReference type="Proteomes" id="UP000779507">
    <property type="component" value="Unassembled WGS sequence"/>
</dbReference>
<keyword evidence="1" id="KW-0472">Membrane</keyword>
<feature type="transmembrane region" description="Helical" evidence="1">
    <location>
        <begin position="161"/>
        <end position="180"/>
    </location>
</feature>
<feature type="transmembrane region" description="Helical" evidence="1">
    <location>
        <begin position="213"/>
        <end position="236"/>
    </location>
</feature>
<keyword evidence="3" id="KW-1185">Reference proteome</keyword>
<evidence type="ECO:0000256" key="1">
    <source>
        <dbReference type="SAM" id="Phobius"/>
    </source>
</evidence>
<dbReference type="InterPro" id="IPR025291">
    <property type="entry name" value="DUF4153"/>
</dbReference>
<feature type="transmembrane region" description="Helical" evidence="1">
    <location>
        <begin position="122"/>
        <end position="141"/>
    </location>
</feature>
<feature type="transmembrane region" description="Helical" evidence="1">
    <location>
        <begin position="417"/>
        <end position="439"/>
    </location>
</feature>
<dbReference type="RefSeq" id="WP_173811171.1">
    <property type="nucleotide sequence ID" value="NZ_JABSNP010000016.1"/>
</dbReference>
<keyword evidence="1" id="KW-1133">Transmembrane helix</keyword>
<keyword evidence="1" id="KW-0812">Transmembrane</keyword>
<name>A0ABX2FT83_9BACT</name>
<organism evidence="2 3">
    <name type="scientific">Hymenobacter caeli</name>
    <dbReference type="NCBI Taxonomy" id="2735894"/>
    <lineage>
        <taxon>Bacteria</taxon>
        <taxon>Pseudomonadati</taxon>
        <taxon>Bacteroidota</taxon>
        <taxon>Cytophagia</taxon>
        <taxon>Cytophagales</taxon>
        <taxon>Hymenobacteraceae</taxon>
        <taxon>Hymenobacter</taxon>
    </lineage>
</organism>
<gene>
    <name evidence="2" type="ORF">HNP98_003241</name>
</gene>
<proteinExistence type="predicted"/>
<evidence type="ECO:0000313" key="3">
    <source>
        <dbReference type="Proteomes" id="UP000779507"/>
    </source>
</evidence>
<reference evidence="2 3" key="1">
    <citation type="submission" date="2020-05" db="EMBL/GenBank/DDBJ databases">
        <title>Genomic Encyclopedia of Type Strains, Phase IV (KMG-V): Genome sequencing to study the core and pangenomes of soil and plant-associated prokaryotes.</title>
        <authorList>
            <person name="Whitman W."/>
        </authorList>
    </citation>
    <scope>NUCLEOTIDE SEQUENCE [LARGE SCALE GENOMIC DNA]</scope>
    <source>
        <strain evidence="2 3">9A</strain>
    </source>
</reference>
<feature type="transmembrane region" description="Helical" evidence="1">
    <location>
        <begin position="323"/>
        <end position="340"/>
    </location>
</feature>
<accession>A0ABX2FT83</accession>
<dbReference type="Pfam" id="PF13687">
    <property type="entry name" value="DUF4153"/>
    <property type="match status" value="1"/>
</dbReference>
<evidence type="ECO:0008006" key="4">
    <source>
        <dbReference type="Google" id="ProtNLM"/>
    </source>
</evidence>
<sequence length="537" mass="59053">METFLPPAAAWPAAPAKPALTPLTAAQQLLLPLGVVLFDWLFWAEKTGVNLLLYSVFVVGCQLAVLPRHAPARRAGLFWLAVAGSLFGGLMAAVYGSGAAALASGASLLLVVGYANQPHLRLLAFALLTAAGSAAQAGAAVPRAWPGRGVRGGQVRRGWYYGRLLLGPLAVLGLFHGLFAVANPRYAALSGRALAAVGTWLARLWPDWSVGHVLFLGLGYWLAAGALVAVPVYYFADREARLGEFVRRQRDRVASFGVRRPDFRRRNFQTLDLRQEWLMAVAALGLVNALLLAVNAIDINWLWFGFEPAPGFDLAQFVHEGTYVLIFSILLAMGIVLWFFRRNLNFYGPGLPWLRAGATAWVLQNAVLAVSVGLRNYYYIQHRGLAYKRLGVCFFLLLTLFGLGTMLLKIWQRRSVYFLVRCNALAAYAVLLVLAAGNWEVWMARYNLQARFHTVDVGFLLDMPGRVLPELQAARAVLNRVPQLTGSTSYGAPVVISAADAQSRLDAAVAAWRQRQRTYADWQGWNYADWQAAQALR</sequence>